<organism evidence="2 3">
    <name type="scientific">Diplodia intermedia</name>
    <dbReference type="NCBI Taxonomy" id="856260"/>
    <lineage>
        <taxon>Eukaryota</taxon>
        <taxon>Fungi</taxon>
        <taxon>Dikarya</taxon>
        <taxon>Ascomycota</taxon>
        <taxon>Pezizomycotina</taxon>
        <taxon>Dothideomycetes</taxon>
        <taxon>Dothideomycetes incertae sedis</taxon>
        <taxon>Botryosphaeriales</taxon>
        <taxon>Botryosphaeriaceae</taxon>
        <taxon>Diplodia</taxon>
    </lineage>
</organism>
<dbReference type="Proteomes" id="UP001521184">
    <property type="component" value="Unassembled WGS sequence"/>
</dbReference>
<evidence type="ECO:0000313" key="2">
    <source>
        <dbReference type="EMBL" id="KAL1637294.1"/>
    </source>
</evidence>
<keyword evidence="3" id="KW-1185">Reference proteome</keyword>
<sequence>MLDDDYVTLPSRLINQHKELTRIYDTGAQDYSSFALRFRLDSSRQYLIINDQQPVALRNAHPDQRFSGPISIVVPVGDPAPGSTASAASILPFPFPFPPWFRPADATLLAWHLAPRAAAVRLRASWSAATDPDGFGGPMEIWPDGESWYGRSGGDGDARSPATTSSSARRR</sequence>
<dbReference type="EMBL" id="JAKEKT020000091">
    <property type="protein sequence ID" value="KAL1637294.1"/>
    <property type="molecule type" value="Genomic_DNA"/>
</dbReference>
<feature type="region of interest" description="Disordered" evidence="1">
    <location>
        <begin position="135"/>
        <end position="171"/>
    </location>
</feature>
<protein>
    <submittedName>
        <fullName evidence="2">Uncharacterized protein</fullName>
    </submittedName>
</protein>
<evidence type="ECO:0000256" key="1">
    <source>
        <dbReference type="SAM" id="MobiDB-lite"/>
    </source>
</evidence>
<proteinExistence type="predicted"/>
<evidence type="ECO:0000313" key="3">
    <source>
        <dbReference type="Proteomes" id="UP001521184"/>
    </source>
</evidence>
<gene>
    <name evidence="2" type="ORF">SLS58_009385</name>
</gene>
<reference evidence="2 3" key="1">
    <citation type="journal article" date="2023" name="Plant Dis.">
        <title>First Report of Diplodia intermedia Causing Canker and Dieback Diseases on Apple Trees in Canada.</title>
        <authorList>
            <person name="Ellouze W."/>
            <person name="Ilyukhin E."/>
            <person name="Sulman M."/>
            <person name="Ali S."/>
        </authorList>
    </citation>
    <scope>NUCLEOTIDE SEQUENCE [LARGE SCALE GENOMIC DNA]</scope>
    <source>
        <strain evidence="2 3">M45-28</strain>
    </source>
</reference>
<accession>A0ABR3TCN5</accession>
<feature type="compositionally biased region" description="Low complexity" evidence="1">
    <location>
        <begin position="159"/>
        <end position="171"/>
    </location>
</feature>
<comment type="caution">
    <text evidence="2">The sequence shown here is derived from an EMBL/GenBank/DDBJ whole genome shotgun (WGS) entry which is preliminary data.</text>
</comment>
<name>A0ABR3TCN5_9PEZI</name>